<proteinExistence type="inferred from homology"/>
<comment type="similarity">
    <text evidence="10 11">Belongs to the TonB-dependent receptor family.</text>
</comment>
<dbReference type="GO" id="GO:0044718">
    <property type="term" value="P:siderophore transmembrane transport"/>
    <property type="evidence" value="ECO:0007669"/>
    <property type="project" value="TreeGrafter"/>
</dbReference>
<evidence type="ECO:0000313" key="15">
    <source>
        <dbReference type="Proteomes" id="UP000326509"/>
    </source>
</evidence>
<keyword evidence="4 10" id="KW-0812">Transmembrane</keyword>
<evidence type="ECO:0000256" key="10">
    <source>
        <dbReference type="PROSITE-ProRule" id="PRU01360"/>
    </source>
</evidence>
<evidence type="ECO:0000256" key="1">
    <source>
        <dbReference type="ARBA" id="ARBA00004571"/>
    </source>
</evidence>
<keyword evidence="2 10" id="KW-0813">Transport</keyword>
<keyword evidence="8 14" id="KW-0675">Receptor</keyword>
<dbReference type="GO" id="GO:0015344">
    <property type="term" value="F:siderophore uptake transmembrane transporter activity"/>
    <property type="evidence" value="ECO:0007669"/>
    <property type="project" value="TreeGrafter"/>
</dbReference>
<dbReference type="AlphaFoldDB" id="A0A5J4IYP3"/>
<evidence type="ECO:0000256" key="9">
    <source>
        <dbReference type="ARBA" id="ARBA00023237"/>
    </source>
</evidence>
<keyword evidence="15" id="KW-1185">Reference proteome</keyword>
<keyword evidence="7 10" id="KW-0472">Membrane</keyword>
<dbReference type="Pfam" id="PF00593">
    <property type="entry name" value="TonB_dep_Rec_b-barrel"/>
    <property type="match status" value="1"/>
</dbReference>
<dbReference type="Pfam" id="PF07715">
    <property type="entry name" value="Plug"/>
    <property type="match status" value="1"/>
</dbReference>
<dbReference type="Proteomes" id="UP000326509">
    <property type="component" value="Unassembled WGS sequence"/>
</dbReference>
<accession>A0A5J4IYP3</accession>
<evidence type="ECO:0000256" key="7">
    <source>
        <dbReference type="ARBA" id="ARBA00023136"/>
    </source>
</evidence>
<dbReference type="PANTHER" id="PTHR30069:SF29">
    <property type="entry name" value="HEMOGLOBIN AND HEMOGLOBIN-HAPTOGLOBIN-BINDING PROTEIN 1-RELATED"/>
    <property type="match status" value="1"/>
</dbReference>
<evidence type="ECO:0000259" key="12">
    <source>
        <dbReference type="Pfam" id="PF00593"/>
    </source>
</evidence>
<dbReference type="GO" id="GO:0009279">
    <property type="term" value="C:cell outer membrane"/>
    <property type="evidence" value="ECO:0007669"/>
    <property type="project" value="UniProtKB-SubCell"/>
</dbReference>
<dbReference type="InterPro" id="IPR008969">
    <property type="entry name" value="CarboxyPept-like_regulatory"/>
</dbReference>
<evidence type="ECO:0000256" key="3">
    <source>
        <dbReference type="ARBA" id="ARBA00022452"/>
    </source>
</evidence>
<dbReference type="Gene3D" id="2.40.170.20">
    <property type="entry name" value="TonB-dependent receptor, beta-barrel domain"/>
    <property type="match status" value="1"/>
</dbReference>
<protein>
    <submittedName>
        <fullName evidence="14">TonB-dependent receptor</fullName>
    </submittedName>
</protein>
<name>A0A5J4IYP3_9FLAO</name>
<reference evidence="14 15" key="1">
    <citation type="submission" date="2019-08" db="EMBL/GenBank/DDBJ databases">
        <title>Draft genome sequence of Ulvibacter marinus type strain NBRC 109484.</title>
        <authorList>
            <person name="Kawano K."/>
            <person name="Ushijima N."/>
            <person name="Kihara M."/>
            <person name="Itoh H."/>
        </authorList>
    </citation>
    <scope>NUCLEOTIDE SEQUENCE [LARGE SCALE GENOMIC DNA]</scope>
    <source>
        <strain evidence="14 15">NBRC 109484</strain>
    </source>
</reference>
<keyword evidence="5" id="KW-0732">Signal</keyword>
<dbReference type="Pfam" id="PF13715">
    <property type="entry name" value="CarbopepD_reg_2"/>
    <property type="match status" value="1"/>
</dbReference>
<dbReference type="PROSITE" id="PS52016">
    <property type="entry name" value="TONB_DEPENDENT_REC_3"/>
    <property type="match status" value="1"/>
</dbReference>
<evidence type="ECO:0000259" key="13">
    <source>
        <dbReference type="Pfam" id="PF07715"/>
    </source>
</evidence>
<dbReference type="SUPFAM" id="SSF56935">
    <property type="entry name" value="Porins"/>
    <property type="match status" value="1"/>
</dbReference>
<comment type="subcellular location">
    <subcellularLocation>
        <location evidence="1 10">Cell outer membrane</location>
        <topology evidence="1 10">Multi-pass membrane protein</topology>
    </subcellularLocation>
</comment>
<dbReference type="InterPro" id="IPR012910">
    <property type="entry name" value="Plug_dom"/>
</dbReference>
<evidence type="ECO:0000256" key="4">
    <source>
        <dbReference type="ARBA" id="ARBA00022692"/>
    </source>
</evidence>
<keyword evidence="3 10" id="KW-1134">Transmembrane beta strand</keyword>
<dbReference type="Gene3D" id="2.170.130.10">
    <property type="entry name" value="TonB-dependent receptor, plug domain"/>
    <property type="match status" value="1"/>
</dbReference>
<keyword evidence="6 11" id="KW-0798">TonB box</keyword>
<dbReference type="InterPro" id="IPR037066">
    <property type="entry name" value="Plug_dom_sf"/>
</dbReference>
<dbReference type="EMBL" id="BKCG01000003">
    <property type="protein sequence ID" value="GER59592.1"/>
    <property type="molecule type" value="Genomic_DNA"/>
</dbReference>
<evidence type="ECO:0000256" key="11">
    <source>
        <dbReference type="RuleBase" id="RU003357"/>
    </source>
</evidence>
<evidence type="ECO:0000256" key="6">
    <source>
        <dbReference type="ARBA" id="ARBA00023077"/>
    </source>
</evidence>
<evidence type="ECO:0000256" key="2">
    <source>
        <dbReference type="ARBA" id="ARBA00022448"/>
    </source>
</evidence>
<gene>
    <name evidence="14" type="ORF">ULMA_17000</name>
</gene>
<feature type="domain" description="TonB-dependent receptor-like beta-barrel" evidence="12">
    <location>
        <begin position="251"/>
        <end position="755"/>
    </location>
</feature>
<keyword evidence="9 10" id="KW-0998">Cell outer membrane</keyword>
<dbReference type="InterPro" id="IPR036942">
    <property type="entry name" value="Beta-barrel_TonB_sf"/>
</dbReference>
<dbReference type="InterPro" id="IPR039426">
    <property type="entry name" value="TonB-dep_rcpt-like"/>
</dbReference>
<sequence length="786" mass="88238">MLSISQNCDNTLSGTVIDLHDGSLLSGALLVVAGTEQAVQTDIDGNYTISNLCEGTYAIQVSHLYCLTKGFTVTVAGNTTKNFKLEHHLEELNQVTIAGKAYSDKTKTLFENAISKKELEQYSGGTLGDALNSLSGVSSLNTGNTVVKPLINGLHSSRVVIINNGVRMEDQEWGAEHAPNIDVNSAGKLTLIKGAGALQYSGDAVGGVIISEAAKVPVKDSLYGKTILTGASNGRGGSISSQLTKTFQNGWYGTVQGTVKRFGDFEAPDYVLSNTGTYERNLSASVGYNQFNYGFEAYYSLFKNEIGILTASHVGGAQDQIRAINSDRPLVINDFTYEILEPKQDVTHHLARIKGFKRFDNFGKVSLQYDFQKNNRLEFDIRRGTDSENASVDLDLTTHTLKLDVDTDLTENLNLKTGILARSQNNFADPSTGVRRLIPDYDTYNLGVYTIAGYQYNDDLFLEAGGRFDYTYMDVFKFYRTSFWESRNYDVLFPEIVVEEFDNQILTNPELSFSNASATLGATYNFNEEYKLFFNYALASRAPNASELFSEGLHHSASRIEYGDLQFNSEVGHKVTLTFQRENDVFGFSVNPYINTINNFIVIEPTDVQQTIRGNFQVWEYRQTNAQLLGVDIDANYKFAENFNFKHQFSLVKGYDRTRDEALINMPPASTKNEISYQHPTFHNLYVALQSEYVFRQNEYPNNNFEVFIPETETMELVDVSTPPDAYHLLNFNSSIDFNINKKSIATVGFRVTNLINTSYRNYLNRLRYYADDLGRNFLLNIKINY</sequence>
<evidence type="ECO:0000256" key="8">
    <source>
        <dbReference type="ARBA" id="ARBA00023170"/>
    </source>
</evidence>
<evidence type="ECO:0000256" key="5">
    <source>
        <dbReference type="ARBA" id="ARBA00022729"/>
    </source>
</evidence>
<dbReference type="Gene3D" id="2.60.40.1120">
    <property type="entry name" value="Carboxypeptidase-like, regulatory domain"/>
    <property type="match status" value="1"/>
</dbReference>
<organism evidence="14 15">
    <name type="scientific">Patiriisocius marinus</name>
    <dbReference type="NCBI Taxonomy" id="1397112"/>
    <lineage>
        <taxon>Bacteria</taxon>
        <taxon>Pseudomonadati</taxon>
        <taxon>Bacteroidota</taxon>
        <taxon>Flavobacteriia</taxon>
        <taxon>Flavobacteriales</taxon>
        <taxon>Flavobacteriaceae</taxon>
        <taxon>Patiriisocius</taxon>
    </lineage>
</organism>
<feature type="domain" description="TonB-dependent receptor plug" evidence="13">
    <location>
        <begin position="112"/>
        <end position="208"/>
    </location>
</feature>
<dbReference type="InterPro" id="IPR000531">
    <property type="entry name" value="Beta-barrel_TonB"/>
</dbReference>
<dbReference type="SUPFAM" id="SSF49464">
    <property type="entry name" value="Carboxypeptidase regulatory domain-like"/>
    <property type="match status" value="1"/>
</dbReference>
<evidence type="ECO:0000313" key="14">
    <source>
        <dbReference type="EMBL" id="GER59592.1"/>
    </source>
</evidence>
<dbReference type="PANTHER" id="PTHR30069">
    <property type="entry name" value="TONB-DEPENDENT OUTER MEMBRANE RECEPTOR"/>
    <property type="match status" value="1"/>
</dbReference>
<comment type="caution">
    <text evidence="14">The sequence shown here is derived from an EMBL/GenBank/DDBJ whole genome shotgun (WGS) entry which is preliminary data.</text>
</comment>